<dbReference type="GO" id="GO:0003684">
    <property type="term" value="F:damaged DNA binding"/>
    <property type="evidence" value="ECO:0007669"/>
    <property type="project" value="UniProtKB-UniRule"/>
</dbReference>
<dbReference type="GO" id="GO:0005634">
    <property type="term" value="C:nucleus"/>
    <property type="evidence" value="ECO:0007669"/>
    <property type="project" value="UniProtKB-SubCell"/>
</dbReference>
<comment type="cofactor">
    <cofactor evidence="14">
        <name>Mg(2+)</name>
        <dbReference type="ChEBI" id="CHEBI:18420"/>
    </cofactor>
    <text evidence="14">Binds 2 magnesium ions.</text>
</comment>
<proteinExistence type="inferred from homology"/>
<name>A0A6J5Y938_PRUAR</name>
<dbReference type="GO" id="GO:0017125">
    <property type="term" value="F:deoxycytidyl transferase activity"/>
    <property type="evidence" value="ECO:0007669"/>
    <property type="project" value="TreeGrafter"/>
</dbReference>
<dbReference type="Gene3D" id="6.10.250.1490">
    <property type="match status" value="1"/>
</dbReference>
<keyword evidence="19" id="KW-1185">Reference proteome</keyword>
<dbReference type="EMBL" id="CAEKKB010000008">
    <property type="protein sequence ID" value="CAB4320927.1"/>
    <property type="molecule type" value="Genomic_DNA"/>
</dbReference>
<dbReference type="SUPFAM" id="SSF56672">
    <property type="entry name" value="DNA/RNA polymerases"/>
    <property type="match status" value="1"/>
</dbReference>
<dbReference type="Gene3D" id="3.40.1170.60">
    <property type="match status" value="1"/>
</dbReference>
<comment type="function">
    <text evidence="13">Deoxycytidyl transferase involved in DNA repair. Transfers a dCMP residue from dCTP to the 3'-end of a DNA primer in a template-dependent reaction. May assist in the first step in the bypass of abasic lesions by the insertion of a nucleotide opposite the lesion. Required for normal induction of mutations by physical and chemical agents.</text>
</comment>
<keyword evidence="10 13" id="KW-0238">DNA-binding</keyword>
<keyword evidence="9 14" id="KW-0460">Magnesium</keyword>
<keyword evidence="4 13" id="KW-0237">DNA synthesis</keyword>
<dbReference type="Gene3D" id="3.30.70.270">
    <property type="match status" value="1"/>
</dbReference>
<feature type="domain" description="UmuC" evidence="17">
    <location>
        <begin position="386"/>
        <end position="567"/>
    </location>
</feature>
<sequence>MSMNSSRSAGSSGQRSKRSFNSNSSNHSANSNSKKKKTTNQKTLGASWGANSLSSSRSSFKKSPFSDFGSYMVEKNRKLHNQFDSEASSSSHNGLNTGKNIFRGVSIFVDGYTVPSSQELRGYMLNYGGRYENYFSRHRVTHIICSNLPDSKVKNLRSFSGGLPVVKPSWVLDSISANKLLSWVPYQLDQLACNQPRLSAFFAPKIIQDSGDALRDAANQVKYENEDTSLVEARLEDADESEVCRSTEHRWQISGESDNVMFEKNNEESGQELHISSVKDCEMRIVEMTTSAAEDDGSVKDELQYSTHQTSASASSCRLPTSSNAGSNQSHSTLGDPNFVENYFKSSRLHFIGTWRNRYRKRFPRSSKGFKSTEPNLSASASSTAIIHIDMDCFFVSVVIRKRSELKDRPVAVCHSDSPKGTAEISSANYPARDYGVKAGMFVRNAKALCPHLVIIPYDFEAYEEVADQFYDILHKHCNKVQAVSCDEAFLDITDAEGVDPEVLASTVRKEIFEKTGCTASAGISRNMLMARLATRTAKPDGQCYISPEKVDDYLHQLPIKELPGIGHTLEEKLKMQNVQTCGQLRMISKDSLQKDFGMKTGEMLWNHSRGIDNRLVGLIQSQYFLSNLCKEVSLRLQGCGVLGRTFTLKIKKRRKDAGEPVKYMGHGDCENLSHSVTVPVATDDVEVLQRIARQLFGSFSKDVKEIRGIGLQVSKLENADTSKQGFGKNSLKSWLMSASRNTEEQSNFHSVAGERVNVAFTVDHLTDCEDRRTDGTSGQLCDDSLGIQTPVGNHQSSGEPTLNQVSAPPPLCHLDLGVIESLPPEIFTELNGIYGGVLVDFVAKNKRENTSATVSHKQANGARNGGGRPLFSDVVPGNEIAVENQQSVVEKQAIPSSVGESYHVAVSTSGPGNTDIMPSSLSQVDTSVLQQLPEELRVDILEQLPAHRRHDVSSSAALGPLVEKPIESLDVSNGDHSGPSDPALNHTLWIGNPPGWVDEFKSSKCMVLNIIAEMYYKSGSSGNLSAILRNTILESHYPLDSSSDSWIEAVYSFSELLRQYIKSKIDSDIEEIYVCFRLLRRFTMNSKFFLQVYNNVFPYLQASVTESYGGNLHI</sequence>
<dbReference type="InterPro" id="IPR043502">
    <property type="entry name" value="DNA/RNA_pol_sf"/>
</dbReference>
<feature type="region of interest" description="Disordered" evidence="15">
    <location>
        <begin position="1"/>
        <end position="63"/>
    </location>
</feature>
<dbReference type="InterPro" id="IPR036420">
    <property type="entry name" value="BRCT_dom_sf"/>
</dbReference>
<dbReference type="EC" id="2.7.7.-" evidence="13"/>
<evidence type="ECO:0000256" key="1">
    <source>
        <dbReference type="ARBA" id="ARBA00004123"/>
    </source>
</evidence>
<evidence type="ECO:0000256" key="12">
    <source>
        <dbReference type="ARBA" id="ARBA00023242"/>
    </source>
</evidence>
<feature type="binding site" evidence="14">
    <location>
        <position position="390"/>
    </location>
    <ligand>
        <name>Mg(2+)</name>
        <dbReference type="ChEBI" id="CHEBI:18420"/>
        <label>1</label>
    </ligand>
</feature>
<evidence type="ECO:0000256" key="13">
    <source>
        <dbReference type="PIRNR" id="PIRNR036573"/>
    </source>
</evidence>
<comment type="subcellular location">
    <subcellularLocation>
        <location evidence="1 13">Nucleus</location>
    </subcellularLocation>
</comment>
<accession>A0A6J5Y938</accession>
<protein>
    <recommendedName>
        <fullName evidence="3 13">DNA repair protein REV1</fullName>
        <ecNumber evidence="13">2.7.7.-</ecNumber>
    </recommendedName>
</protein>
<dbReference type="Pfam" id="PF21999">
    <property type="entry name" value="IMS_HHH_1"/>
    <property type="match status" value="1"/>
</dbReference>
<evidence type="ECO:0000256" key="7">
    <source>
        <dbReference type="ARBA" id="ARBA00022723"/>
    </source>
</evidence>
<dbReference type="PANTHER" id="PTHR45990:SF1">
    <property type="entry name" value="DNA REPAIR PROTEIN REV1"/>
    <property type="match status" value="1"/>
</dbReference>
<feature type="domain" description="BRCT" evidence="16">
    <location>
        <begin position="97"/>
        <end position="188"/>
    </location>
</feature>
<dbReference type="InterPro" id="IPR012112">
    <property type="entry name" value="REV1"/>
</dbReference>
<dbReference type="SMART" id="SM00292">
    <property type="entry name" value="BRCT"/>
    <property type="match status" value="1"/>
</dbReference>
<dbReference type="Pfam" id="PF00817">
    <property type="entry name" value="IMS"/>
    <property type="match status" value="1"/>
</dbReference>
<dbReference type="FunFam" id="3.30.1490.100:FF:000001">
    <property type="entry name" value="DNA repair protein REV1"/>
    <property type="match status" value="1"/>
</dbReference>
<feature type="binding site" evidence="14">
    <location>
        <position position="487"/>
    </location>
    <ligand>
        <name>Mg(2+)</name>
        <dbReference type="ChEBI" id="CHEBI:18420"/>
        <label>1</label>
    </ligand>
</feature>
<comment type="similarity">
    <text evidence="2 13">Belongs to the DNA polymerase type-Y family.</text>
</comment>
<dbReference type="PROSITE" id="PS50173">
    <property type="entry name" value="UMUC"/>
    <property type="match status" value="1"/>
</dbReference>
<dbReference type="Gene3D" id="3.30.1490.100">
    <property type="entry name" value="DNA polymerase, Y-family, little finger domain"/>
    <property type="match status" value="1"/>
</dbReference>
<dbReference type="FunFam" id="3.30.70.270:FF:000019">
    <property type="entry name" value="DNA repair protein REV1"/>
    <property type="match status" value="1"/>
</dbReference>
<dbReference type="InterPro" id="IPR017961">
    <property type="entry name" value="DNA_pol_Y-fam_little_finger"/>
</dbReference>
<reference evidence="19" key="1">
    <citation type="journal article" date="2020" name="Genome Biol.">
        <title>Gamete binning: chromosome-level and haplotype-resolved genome assembly enabled by high-throughput single-cell sequencing of gamete genomes.</title>
        <authorList>
            <person name="Campoy J.A."/>
            <person name="Sun H."/>
            <person name="Goel M."/>
            <person name="Jiao W.-B."/>
            <person name="Folz-Donahue K."/>
            <person name="Wang N."/>
            <person name="Rubio M."/>
            <person name="Liu C."/>
            <person name="Kukat C."/>
            <person name="Ruiz D."/>
            <person name="Huettel B."/>
            <person name="Schneeberger K."/>
        </authorList>
    </citation>
    <scope>NUCLEOTIDE SEQUENCE [LARGE SCALE GENOMIC DNA]</scope>
    <source>
        <strain evidence="19">cv. Rojo Pasion</strain>
    </source>
</reference>
<dbReference type="GO" id="GO:0006281">
    <property type="term" value="P:DNA repair"/>
    <property type="evidence" value="ECO:0007669"/>
    <property type="project" value="UniProtKB-KW"/>
</dbReference>
<dbReference type="InterPro" id="IPR036775">
    <property type="entry name" value="DNA_pol_Y-fam_lit_finger_sf"/>
</dbReference>
<dbReference type="Gene3D" id="3.40.50.10190">
    <property type="entry name" value="BRCT domain"/>
    <property type="match status" value="1"/>
</dbReference>
<dbReference type="FunFam" id="3.40.1170.60:FF:000004">
    <property type="entry name" value="DNA repair protein REV1"/>
    <property type="match status" value="1"/>
</dbReference>
<organism evidence="18 19">
    <name type="scientific">Prunus armeniaca</name>
    <name type="common">Apricot</name>
    <name type="synonym">Armeniaca vulgaris</name>
    <dbReference type="NCBI Taxonomy" id="36596"/>
    <lineage>
        <taxon>Eukaryota</taxon>
        <taxon>Viridiplantae</taxon>
        <taxon>Streptophyta</taxon>
        <taxon>Embryophyta</taxon>
        <taxon>Tracheophyta</taxon>
        <taxon>Spermatophyta</taxon>
        <taxon>Magnoliopsida</taxon>
        <taxon>eudicotyledons</taxon>
        <taxon>Gunneridae</taxon>
        <taxon>Pentapetalae</taxon>
        <taxon>rosids</taxon>
        <taxon>fabids</taxon>
        <taxon>Rosales</taxon>
        <taxon>Rosaceae</taxon>
        <taxon>Amygdaloideae</taxon>
        <taxon>Amygdaleae</taxon>
        <taxon>Prunus</taxon>
    </lineage>
</organism>
<dbReference type="Pfam" id="PF11799">
    <property type="entry name" value="IMS_C"/>
    <property type="match status" value="1"/>
</dbReference>
<feature type="compositionally biased region" description="Low complexity" evidence="15">
    <location>
        <begin position="1"/>
        <end position="32"/>
    </location>
</feature>
<dbReference type="OrthoDB" id="427711at2759"/>
<feature type="compositionally biased region" description="Low complexity" evidence="15">
    <location>
        <begin position="52"/>
        <end position="63"/>
    </location>
</feature>
<keyword evidence="11 13" id="KW-0234">DNA repair</keyword>
<evidence type="ECO:0000313" key="19">
    <source>
        <dbReference type="Proteomes" id="UP000507245"/>
    </source>
</evidence>
<dbReference type="CDD" id="cd01701">
    <property type="entry name" value="PolY_Rev1"/>
    <property type="match status" value="1"/>
</dbReference>
<evidence type="ECO:0000256" key="14">
    <source>
        <dbReference type="PIRSR" id="PIRSR036573-2"/>
    </source>
</evidence>
<dbReference type="SUPFAM" id="SSF52113">
    <property type="entry name" value="BRCT domain"/>
    <property type="match status" value="1"/>
</dbReference>
<dbReference type="SUPFAM" id="SSF100879">
    <property type="entry name" value="Lesion bypass DNA polymerase (Y-family), little finger domain"/>
    <property type="match status" value="1"/>
</dbReference>
<dbReference type="PIRSF" id="PIRSF036573">
    <property type="entry name" value="REV1"/>
    <property type="match status" value="1"/>
</dbReference>
<feature type="binding site" evidence="14">
    <location>
        <position position="488"/>
    </location>
    <ligand>
        <name>Mg(2+)</name>
        <dbReference type="ChEBI" id="CHEBI:18420"/>
        <label>1</label>
    </ligand>
</feature>
<keyword evidence="8 13" id="KW-0227">DNA damage</keyword>
<evidence type="ECO:0000256" key="8">
    <source>
        <dbReference type="ARBA" id="ARBA00022763"/>
    </source>
</evidence>
<evidence type="ECO:0000256" key="4">
    <source>
        <dbReference type="ARBA" id="ARBA00022634"/>
    </source>
</evidence>
<dbReference type="FunFam" id="3.40.50.10190:FF:000011">
    <property type="entry name" value="DNA repair protein REV1"/>
    <property type="match status" value="1"/>
</dbReference>
<dbReference type="GO" id="GO:0003887">
    <property type="term" value="F:DNA-directed DNA polymerase activity"/>
    <property type="evidence" value="ECO:0007669"/>
    <property type="project" value="InterPro"/>
</dbReference>
<dbReference type="AlphaFoldDB" id="A0A6J5Y938"/>
<dbReference type="PANTHER" id="PTHR45990">
    <property type="entry name" value="DNA REPAIR PROTEIN REV1"/>
    <property type="match status" value="1"/>
</dbReference>
<dbReference type="InterPro" id="IPR001357">
    <property type="entry name" value="BRCT_dom"/>
</dbReference>
<evidence type="ECO:0000313" key="18">
    <source>
        <dbReference type="EMBL" id="CAB4320927.1"/>
    </source>
</evidence>
<dbReference type="GO" id="GO:0070987">
    <property type="term" value="P:error-free translesion synthesis"/>
    <property type="evidence" value="ECO:0007669"/>
    <property type="project" value="TreeGrafter"/>
</dbReference>
<evidence type="ECO:0000259" key="16">
    <source>
        <dbReference type="PROSITE" id="PS50172"/>
    </source>
</evidence>
<dbReference type="CDD" id="cd17719">
    <property type="entry name" value="BRCT_Rev1"/>
    <property type="match status" value="1"/>
</dbReference>
<keyword evidence="5 13" id="KW-0808">Transferase</keyword>
<keyword evidence="7 14" id="KW-0479">Metal-binding</keyword>
<evidence type="ECO:0000256" key="11">
    <source>
        <dbReference type="ARBA" id="ARBA00023204"/>
    </source>
</evidence>
<dbReference type="InterPro" id="IPR053848">
    <property type="entry name" value="IMS_HHH_1"/>
</dbReference>
<keyword evidence="12 13" id="KW-0539">Nucleus</keyword>
<dbReference type="PROSITE" id="PS50172">
    <property type="entry name" value="BRCT"/>
    <property type="match status" value="1"/>
</dbReference>
<feature type="region of interest" description="Disordered" evidence="15">
    <location>
        <begin position="305"/>
        <end position="333"/>
    </location>
</feature>
<evidence type="ECO:0000256" key="9">
    <source>
        <dbReference type="ARBA" id="ARBA00022842"/>
    </source>
</evidence>
<gene>
    <name evidence="18" type="ORF">ORAREDHAP_LOCUS49974</name>
</gene>
<dbReference type="GO" id="GO:0042276">
    <property type="term" value="P:error-prone translesion synthesis"/>
    <property type="evidence" value="ECO:0007669"/>
    <property type="project" value="InterPro"/>
</dbReference>
<evidence type="ECO:0000256" key="6">
    <source>
        <dbReference type="ARBA" id="ARBA00022695"/>
    </source>
</evidence>
<dbReference type="Pfam" id="PF00533">
    <property type="entry name" value="BRCT"/>
    <property type="match status" value="1"/>
</dbReference>
<dbReference type="GO" id="GO:0046872">
    <property type="term" value="F:metal ion binding"/>
    <property type="evidence" value="ECO:0007669"/>
    <property type="project" value="UniProtKB-KW"/>
</dbReference>
<evidence type="ECO:0000259" key="17">
    <source>
        <dbReference type="PROSITE" id="PS50173"/>
    </source>
</evidence>
<dbReference type="InterPro" id="IPR001126">
    <property type="entry name" value="UmuC"/>
</dbReference>
<evidence type="ECO:0000256" key="3">
    <source>
        <dbReference type="ARBA" id="ARBA00020399"/>
    </source>
</evidence>
<dbReference type="Gene3D" id="1.10.150.20">
    <property type="entry name" value="5' to 3' exonuclease, C-terminal subdomain"/>
    <property type="match status" value="1"/>
</dbReference>
<keyword evidence="6 13" id="KW-0548">Nucleotidyltransferase</keyword>
<dbReference type="InterPro" id="IPR043128">
    <property type="entry name" value="Rev_trsase/Diguanyl_cyclase"/>
</dbReference>
<evidence type="ECO:0000256" key="10">
    <source>
        <dbReference type="ARBA" id="ARBA00023125"/>
    </source>
</evidence>
<evidence type="ECO:0000256" key="15">
    <source>
        <dbReference type="SAM" id="MobiDB-lite"/>
    </source>
</evidence>
<evidence type="ECO:0000256" key="5">
    <source>
        <dbReference type="ARBA" id="ARBA00022679"/>
    </source>
</evidence>
<evidence type="ECO:0000256" key="2">
    <source>
        <dbReference type="ARBA" id="ARBA00010945"/>
    </source>
</evidence>
<dbReference type="Proteomes" id="UP000507245">
    <property type="component" value="Unassembled WGS sequence"/>
</dbReference>